<sequence>MRRPYRDRSRRVPNGPTSGLGLETETILEPASDKPVL</sequence>
<protein>
    <submittedName>
        <fullName evidence="2">Uncharacterized protein</fullName>
    </submittedName>
</protein>
<reference evidence="2 3" key="1">
    <citation type="journal article" date="2014" name="PLoS Genet.">
        <title>Phylogenetically driven sequencing of extremely halophilic archaea reveals strategies for static and dynamic osmo-response.</title>
        <authorList>
            <person name="Becker E.A."/>
            <person name="Seitzer P.M."/>
            <person name="Tritt A."/>
            <person name="Larsen D."/>
            <person name="Krusor M."/>
            <person name="Yao A.I."/>
            <person name="Wu D."/>
            <person name="Madern D."/>
            <person name="Eisen J.A."/>
            <person name="Darling A.E."/>
            <person name="Facciotti M.T."/>
        </authorList>
    </citation>
    <scope>NUCLEOTIDE SEQUENCE [LARGE SCALE GENOMIC DNA]</scope>
    <source>
        <strain evidence="2 3">DSM 3751</strain>
    </source>
</reference>
<accession>L9YL17</accession>
<name>L9YL17_9EURY</name>
<organism evidence="2 3">
    <name type="scientific">Natrinema pallidum DSM 3751</name>
    <dbReference type="NCBI Taxonomy" id="1227495"/>
    <lineage>
        <taxon>Archaea</taxon>
        <taxon>Methanobacteriati</taxon>
        <taxon>Methanobacteriota</taxon>
        <taxon>Stenosarchaea group</taxon>
        <taxon>Halobacteria</taxon>
        <taxon>Halobacteriales</taxon>
        <taxon>Natrialbaceae</taxon>
        <taxon>Natrinema</taxon>
    </lineage>
</organism>
<dbReference type="EMBL" id="AOII01000089">
    <property type="protein sequence ID" value="ELY74192.1"/>
    <property type="molecule type" value="Genomic_DNA"/>
</dbReference>
<dbReference type="PATRIC" id="fig|1227495.3.peg.3192"/>
<dbReference type="Proteomes" id="UP000011618">
    <property type="component" value="Unassembled WGS sequence"/>
</dbReference>
<evidence type="ECO:0000313" key="3">
    <source>
        <dbReference type="Proteomes" id="UP000011618"/>
    </source>
</evidence>
<dbReference type="AlphaFoldDB" id="L9YL17"/>
<evidence type="ECO:0000313" key="2">
    <source>
        <dbReference type="EMBL" id="ELY74192.1"/>
    </source>
</evidence>
<proteinExistence type="predicted"/>
<evidence type="ECO:0000256" key="1">
    <source>
        <dbReference type="SAM" id="MobiDB-lite"/>
    </source>
</evidence>
<gene>
    <name evidence="2" type="ORF">C487_15920</name>
</gene>
<comment type="caution">
    <text evidence="2">The sequence shown here is derived from an EMBL/GenBank/DDBJ whole genome shotgun (WGS) entry which is preliminary data.</text>
</comment>
<feature type="region of interest" description="Disordered" evidence="1">
    <location>
        <begin position="1"/>
        <end position="37"/>
    </location>
</feature>